<sequence>MTTFDDWQEQRRRTDADAQAAAAATGSGDATLTDLGLGMWLVSVAGTNRGTITQLEVHGEQRYSARLRHFNPGQGVLIGEYWELEKAVAAILAETPKLQGRDPFRQLTNYASRDDMRERAERARLRRRAGRYSA</sequence>
<dbReference type="Proteomes" id="UP000195787">
    <property type="component" value="Unassembled WGS sequence"/>
</dbReference>
<protein>
    <submittedName>
        <fullName evidence="1">Uncharacterized protein</fullName>
    </submittedName>
</protein>
<accession>A0A1R4G2J8</accession>
<proteinExistence type="predicted"/>
<evidence type="ECO:0000313" key="1">
    <source>
        <dbReference type="EMBL" id="SJM62303.1"/>
    </source>
</evidence>
<dbReference type="OrthoDB" id="5125454at2"/>
<keyword evidence="2" id="KW-1185">Reference proteome</keyword>
<organism evidence="1 2">
    <name type="scientific">Agrococcus casei LMG 22410</name>
    <dbReference type="NCBI Taxonomy" id="1255656"/>
    <lineage>
        <taxon>Bacteria</taxon>
        <taxon>Bacillati</taxon>
        <taxon>Actinomycetota</taxon>
        <taxon>Actinomycetes</taxon>
        <taxon>Micrococcales</taxon>
        <taxon>Microbacteriaceae</taxon>
        <taxon>Agrococcus</taxon>
    </lineage>
</organism>
<dbReference type="AlphaFoldDB" id="A0A1R4G2J8"/>
<dbReference type="EMBL" id="FUHU01000036">
    <property type="protein sequence ID" value="SJM62303.1"/>
    <property type="molecule type" value="Genomic_DNA"/>
</dbReference>
<gene>
    <name evidence="1" type="ORF">CZ674_08245</name>
</gene>
<name>A0A1R4G2J8_9MICO</name>
<dbReference type="RefSeq" id="WP_086992071.1">
    <property type="nucleotide sequence ID" value="NZ_FUHU01000036.1"/>
</dbReference>
<reference evidence="1 2" key="1">
    <citation type="submission" date="2017-02" db="EMBL/GenBank/DDBJ databases">
        <authorList>
            <person name="Peterson S.W."/>
        </authorList>
    </citation>
    <scope>NUCLEOTIDE SEQUENCE [LARGE SCALE GENOMIC DNA]</scope>
    <source>
        <strain evidence="1 2">LMG 22410</strain>
    </source>
</reference>
<evidence type="ECO:0000313" key="2">
    <source>
        <dbReference type="Proteomes" id="UP000195787"/>
    </source>
</evidence>
<dbReference type="GeneID" id="303173202"/>